<evidence type="ECO:0000313" key="3">
    <source>
        <dbReference type="Proteomes" id="UP000006868"/>
    </source>
</evidence>
<dbReference type="EMBL" id="CP002214">
    <property type="protein sequence ID" value="AKA44376.1"/>
    <property type="molecule type" value="Genomic_DNA"/>
</dbReference>
<geneLocation type="plasmid" evidence="2 3">
    <name>pSC2</name>
</geneLocation>
<accession>A0A0D5ZCU3</accession>
<evidence type="ECO:0000256" key="1">
    <source>
        <dbReference type="SAM" id="MobiDB-lite"/>
    </source>
</evidence>
<name>A0A0D5ZCU3_PAEPS</name>
<reference evidence="2 3" key="1">
    <citation type="journal article" date="2011" name="J. Bacteriol.">
        <title>Complete genome sequence of Paenibacillus polymyxa SC2, a strain of plant growth-promoting Rhizobacterium with broad-spectrum antimicrobial activity.</title>
        <authorList>
            <person name="Ma M."/>
            <person name="Wang C."/>
            <person name="Ding Y."/>
            <person name="Li L."/>
            <person name="Shen D."/>
            <person name="Jiang X."/>
            <person name="Guan D."/>
            <person name="Cao F."/>
            <person name="Chen H."/>
            <person name="Feng R."/>
            <person name="Wang X."/>
            <person name="Ge Y."/>
            <person name="Yao L."/>
            <person name="Bing X."/>
            <person name="Yang X."/>
            <person name="Li J."/>
            <person name="Du B."/>
        </authorList>
    </citation>
    <scope>NUCLEOTIDE SEQUENCE [LARGE SCALE GENOMIC DNA]</scope>
    <source>
        <strain evidence="2 3">SC2</strain>
        <plasmid evidence="3">pSC2</plasmid>
    </source>
</reference>
<feature type="compositionally biased region" description="Basic and acidic residues" evidence="1">
    <location>
        <begin position="82"/>
        <end position="106"/>
    </location>
</feature>
<evidence type="ECO:0000313" key="2">
    <source>
        <dbReference type="EMBL" id="AKA44376.1"/>
    </source>
</evidence>
<dbReference type="Proteomes" id="UP000006868">
    <property type="component" value="Plasmid pSC2"/>
</dbReference>
<organism evidence="2 3">
    <name type="scientific">Paenibacillus polymyxa (strain SC2)</name>
    <name type="common">Bacillus polymyxa</name>
    <dbReference type="NCBI Taxonomy" id="886882"/>
    <lineage>
        <taxon>Bacteria</taxon>
        <taxon>Bacillati</taxon>
        <taxon>Bacillota</taxon>
        <taxon>Bacilli</taxon>
        <taxon>Bacillales</taxon>
        <taxon>Paenibacillaceae</taxon>
        <taxon>Paenibacillus</taxon>
    </lineage>
</organism>
<dbReference type="KEGG" id="ppm:PPSC2_27215"/>
<dbReference type="HOGENOM" id="CLU_2220583_0_0_9"/>
<dbReference type="AlphaFoldDB" id="A0A0D5ZCU3"/>
<feature type="region of interest" description="Disordered" evidence="1">
    <location>
        <begin position="81"/>
        <end position="106"/>
    </location>
</feature>
<gene>
    <name evidence="2" type="ORF">PPSC2_27215</name>
</gene>
<protein>
    <submittedName>
        <fullName evidence="2">Uncharacterized protein</fullName>
    </submittedName>
</protein>
<proteinExistence type="predicted"/>
<keyword evidence="2" id="KW-0614">Plasmid</keyword>
<sequence>MIFMTLLLLKWRKNSLESEHSKGREGKTYHNGKGEQRTVILIHRNGKDGVLFYNKEHDNGWYLMTLLGFAKWAKGEVLGRSYSHEKETSKERNKEMGADYRAGDRG</sequence>